<dbReference type="AlphaFoldDB" id="A0A2L2TYK2"/>
<evidence type="ECO:0000313" key="3">
    <source>
        <dbReference type="Proteomes" id="UP000245910"/>
    </source>
</evidence>
<keyword evidence="3" id="KW-1185">Reference proteome</keyword>
<sequence length="79" mass="9088">MATTRIRLKPWQQKALKNGRTPLPEFPGNRLWAQKTQSELTPRPAEKRLLGEEVLVDKTRGSEKRSTSLERVFVESAEN</sequence>
<feature type="compositionally biased region" description="Basic and acidic residues" evidence="1">
    <location>
        <begin position="59"/>
        <end position="68"/>
    </location>
</feature>
<protein>
    <submittedName>
        <fullName evidence="2">Uncharacterized protein</fullName>
    </submittedName>
</protein>
<feature type="region of interest" description="Disordered" evidence="1">
    <location>
        <begin position="59"/>
        <end position="79"/>
    </location>
</feature>
<proteinExistence type="predicted"/>
<dbReference type="EMBL" id="LN649229">
    <property type="protein sequence ID" value="CEI66065.1"/>
    <property type="molecule type" value="Genomic_DNA"/>
</dbReference>
<reference evidence="3" key="1">
    <citation type="submission" date="2014-10" db="EMBL/GenBank/DDBJ databases">
        <authorList>
            <person name="King R."/>
        </authorList>
    </citation>
    <scope>NUCLEOTIDE SEQUENCE [LARGE SCALE GENOMIC DNA]</scope>
    <source>
        <strain evidence="3">A3/5</strain>
    </source>
</reference>
<evidence type="ECO:0000256" key="1">
    <source>
        <dbReference type="SAM" id="MobiDB-lite"/>
    </source>
</evidence>
<evidence type="ECO:0000313" key="2">
    <source>
        <dbReference type="EMBL" id="CEI66065.1"/>
    </source>
</evidence>
<accession>A0A2L2TYK2</accession>
<dbReference type="Proteomes" id="UP000245910">
    <property type="component" value="Chromosome I"/>
</dbReference>
<name>A0A2L2TYK2_9HYPO</name>
<organism evidence="2 3">
    <name type="scientific">Fusarium venenatum</name>
    <dbReference type="NCBI Taxonomy" id="56646"/>
    <lineage>
        <taxon>Eukaryota</taxon>
        <taxon>Fungi</taxon>
        <taxon>Dikarya</taxon>
        <taxon>Ascomycota</taxon>
        <taxon>Pezizomycotina</taxon>
        <taxon>Sordariomycetes</taxon>
        <taxon>Hypocreomycetidae</taxon>
        <taxon>Hypocreales</taxon>
        <taxon>Nectriaceae</taxon>
        <taxon>Fusarium</taxon>
    </lineage>
</organism>